<protein>
    <recommendedName>
        <fullName evidence="3">tRNA (guanine(46)-N(7))-methyltransferase</fullName>
        <ecNumber evidence="3">2.1.1.33</ecNumber>
    </recommendedName>
</protein>
<evidence type="ECO:0000256" key="6">
    <source>
        <dbReference type="ARBA" id="ARBA00022691"/>
    </source>
</evidence>
<dbReference type="PANTHER" id="PTHR23417">
    <property type="entry name" value="3-DEOXY-D-MANNO-OCTULOSONIC-ACID TRANSFERASE/TRNA GUANINE-N 7 - -METHYLTRANSFERASE"/>
    <property type="match status" value="1"/>
</dbReference>
<evidence type="ECO:0000256" key="7">
    <source>
        <dbReference type="ARBA" id="ARBA00022694"/>
    </source>
</evidence>
<dbReference type="Gene3D" id="3.40.50.150">
    <property type="entry name" value="Vaccinia Virus protein VP39"/>
    <property type="match status" value="1"/>
</dbReference>
<dbReference type="PANTHER" id="PTHR23417:SF14">
    <property type="entry name" value="PENTACOTRIPEPTIDE-REPEAT REGION OF PRORP DOMAIN-CONTAINING PROTEIN"/>
    <property type="match status" value="1"/>
</dbReference>
<accession>A0A3M9NJC3</accession>
<comment type="caution">
    <text evidence="8">The sequence shown here is derived from an EMBL/GenBank/DDBJ whole genome shotgun (WGS) entry which is preliminary data.</text>
</comment>
<organism evidence="8 9">
    <name type="scientific">Hanamia caeni</name>
    <dbReference type="NCBI Taxonomy" id="2294116"/>
    <lineage>
        <taxon>Bacteria</taxon>
        <taxon>Pseudomonadati</taxon>
        <taxon>Bacteroidota</taxon>
        <taxon>Chitinophagia</taxon>
        <taxon>Chitinophagales</taxon>
        <taxon>Chitinophagaceae</taxon>
        <taxon>Hanamia</taxon>
    </lineage>
</organism>
<dbReference type="AlphaFoldDB" id="A0A3M9NJC3"/>
<keyword evidence="9" id="KW-1185">Reference proteome</keyword>
<evidence type="ECO:0000256" key="5">
    <source>
        <dbReference type="ARBA" id="ARBA00022679"/>
    </source>
</evidence>
<gene>
    <name evidence="8" type="primary">trmB</name>
    <name evidence="8" type="ORF">EFY79_06290</name>
</gene>
<evidence type="ECO:0000256" key="3">
    <source>
        <dbReference type="ARBA" id="ARBA00011977"/>
    </source>
</evidence>
<dbReference type="GO" id="GO:0008176">
    <property type="term" value="F:tRNA (guanine(46)-N7)-methyltransferase activity"/>
    <property type="evidence" value="ECO:0007669"/>
    <property type="project" value="UniProtKB-EC"/>
</dbReference>
<keyword evidence="7" id="KW-0819">tRNA processing</keyword>
<dbReference type="EMBL" id="RJJR01000004">
    <property type="protein sequence ID" value="RNI37854.1"/>
    <property type="molecule type" value="Genomic_DNA"/>
</dbReference>
<sequence>MAQKKLQRFGEIKAFANVLEYPTDMKGKWNIFFRNENPIVLELACGKGEYTTGLAQLYPQKNFIGVDVKGNRLWAGARFALQNGLNNVAFLRTQIDKINHYFSANEVDEIWITFPDPQLRISKAKKRLTHPKFLRLYQQIVTPGAKIHLKTDSPDLYEFTKLVIRLYGLQVIADIGDVYKMEKLTEELAIKTHYEKLDIAKSNCIFYLSFCLPERLPENDEELKKILSEKYPAK</sequence>
<dbReference type="InterPro" id="IPR029063">
    <property type="entry name" value="SAM-dependent_MTases_sf"/>
</dbReference>
<reference evidence="8 9" key="1">
    <citation type="submission" date="2018-11" db="EMBL/GenBank/DDBJ databases">
        <title>Draft genome sequence of Ferruginibacter sp. BO-59.</title>
        <authorList>
            <person name="Im W.T."/>
        </authorList>
    </citation>
    <scope>NUCLEOTIDE SEQUENCE [LARGE SCALE GENOMIC DNA]</scope>
    <source>
        <strain evidence="8 9">BO-59</strain>
    </source>
</reference>
<dbReference type="Pfam" id="PF02390">
    <property type="entry name" value="Methyltransf_4"/>
    <property type="match status" value="1"/>
</dbReference>
<evidence type="ECO:0000256" key="4">
    <source>
        <dbReference type="ARBA" id="ARBA00022603"/>
    </source>
</evidence>
<dbReference type="PROSITE" id="PS51625">
    <property type="entry name" value="SAM_MT_TRMB"/>
    <property type="match status" value="1"/>
</dbReference>
<dbReference type="OrthoDB" id="9802090at2"/>
<comment type="function">
    <text evidence="2">Catalyzes the formation of N(7)-methylguanine at position 46 (m7G46) in tRNA.</text>
</comment>
<name>A0A3M9NJC3_9BACT</name>
<dbReference type="GO" id="GO:0043527">
    <property type="term" value="C:tRNA methyltransferase complex"/>
    <property type="evidence" value="ECO:0007669"/>
    <property type="project" value="TreeGrafter"/>
</dbReference>
<evidence type="ECO:0000256" key="2">
    <source>
        <dbReference type="ARBA" id="ARBA00003015"/>
    </source>
</evidence>
<dbReference type="InterPro" id="IPR003358">
    <property type="entry name" value="tRNA_(Gua-N-7)_MeTrfase_Trmb"/>
</dbReference>
<dbReference type="NCBIfam" id="NF001080">
    <property type="entry name" value="PRK00121.2-2"/>
    <property type="match status" value="1"/>
</dbReference>
<keyword evidence="5 8" id="KW-0808">Transferase</keyword>
<keyword evidence="4 8" id="KW-0489">Methyltransferase</keyword>
<evidence type="ECO:0000256" key="1">
    <source>
        <dbReference type="ARBA" id="ARBA00000142"/>
    </source>
</evidence>
<dbReference type="EC" id="2.1.1.33" evidence="3"/>
<comment type="catalytic activity">
    <reaction evidence="1">
        <text>guanosine(46) in tRNA + S-adenosyl-L-methionine = N(7)-methylguanosine(46) in tRNA + S-adenosyl-L-homocysteine</text>
        <dbReference type="Rhea" id="RHEA:42708"/>
        <dbReference type="Rhea" id="RHEA-COMP:10188"/>
        <dbReference type="Rhea" id="RHEA-COMP:10189"/>
        <dbReference type="ChEBI" id="CHEBI:57856"/>
        <dbReference type="ChEBI" id="CHEBI:59789"/>
        <dbReference type="ChEBI" id="CHEBI:74269"/>
        <dbReference type="ChEBI" id="CHEBI:74480"/>
        <dbReference type="EC" id="2.1.1.33"/>
    </reaction>
</comment>
<proteinExistence type="predicted"/>
<evidence type="ECO:0000313" key="9">
    <source>
        <dbReference type="Proteomes" id="UP000267223"/>
    </source>
</evidence>
<dbReference type="RefSeq" id="WP_123119843.1">
    <property type="nucleotide sequence ID" value="NZ_RJJR01000004.1"/>
</dbReference>
<keyword evidence="6" id="KW-0949">S-adenosyl-L-methionine</keyword>
<dbReference type="Proteomes" id="UP000267223">
    <property type="component" value="Unassembled WGS sequence"/>
</dbReference>
<dbReference type="SUPFAM" id="SSF53335">
    <property type="entry name" value="S-adenosyl-L-methionine-dependent methyltransferases"/>
    <property type="match status" value="1"/>
</dbReference>
<evidence type="ECO:0000313" key="8">
    <source>
        <dbReference type="EMBL" id="RNI37854.1"/>
    </source>
</evidence>